<dbReference type="Proteomes" id="UP001140949">
    <property type="component" value="Unassembled WGS sequence"/>
</dbReference>
<gene>
    <name evidence="2" type="ORF">M6B38_265155</name>
</gene>
<protein>
    <submittedName>
        <fullName evidence="2">Uncharacterized protein</fullName>
    </submittedName>
</protein>
<evidence type="ECO:0000313" key="3">
    <source>
        <dbReference type="Proteomes" id="UP001140949"/>
    </source>
</evidence>
<dbReference type="AlphaFoldDB" id="A0AAX6IAV1"/>
<keyword evidence="3" id="KW-1185">Reference proteome</keyword>
<sequence length="182" mass="20107">MEEEDGRPNLNLAPESHPPLLPSPTPVFQPPKLCRPRWRLLPPSSSRMLTLSAIAPETATPRRRFPSAADLLGEIQSRQPLPRRPHQSVLGRRVLERRASLLERSRAFPSPEVPCRRPQPPRRASPLASHGLFLLQSCIFVNPRPAPRAPGLRSKAPLAISLSRQVSGLAAITLSTGKSWVC</sequence>
<reference evidence="2" key="2">
    <citation type="submission" date="2023-04" db="EMBL/GenBank/DDBJ databases">
        <authorList>
            <person name="Bruccoleri R.E."/>
            <person name="Oakeley E.J."/>
            <person name="Faust A.-M."/>
            <person name="Dessus-Babus S."/>
            <person name="Altorfer M."/>
            <person name="Burckhardt D."/>
            <person name="Oertli M."/>
            <person name="Naumann U."/>
            <person name="Petersen F."/>
            <person name="Wong J."/>
        </authorList>
    </citation>
    <scope>NUCLEOTIDE SEQUENCE</scope>
    <source>
        <strain evidence="2">GSM-AAB239-AS_SAM_17_03QT</strain>
        <tissue evidence="2">Leaf</tissue>
    </source>
</reference>
<evidence type="ECO:0000256" key="1">
    <source>
        <dbReference type="SAM" id="MobiDB-lite"/>
    </source>
</evidence>
<name>A0AAX6IAV1_IRIPA</name>
<organism evidence="2 3">
    <name type="scientific">Iris pallida</name>
    <name type="common">Sweet iris</name>
    <dbReference type="NCBI Taxonomy" id="29817"/>
    <lineage>
        <taxon>Eukaryota</taxon>
        <taxon>Viridiplantae</taxon>
        <taxon>Streptophyta</taxon>
        <taxon>Embryophyta</taxon>
        <taxon>Tracheophyta</taxon>
        <taxon>Spermatophyta</taxon>
        <taxon>Magnoliopsida</taxon>
        <taxon>Liliopsida</taxon>
        <taxon>Asparagales</taxon>
        <taxon>Iridaceae</taxon>
        <taxon>Iridoideae</taxon>
        <taxon>Irideae</taxon>
        <taxon>Iris</taxon>
    </lineage>
</organism>
<accession>A0AAX6IAV1</accession>
<dbReference type="EMBL" id="JANAVB010002998">
    <property type="protein sequence ID" value="KAJ6850440.1"/>
    <property type="molecule type" value="Genomic_DNA"/>
</dbReference>
<reference evidence="2" key="1">
    <citation type="journal article" date="2023" name="GigaByte">
        <title>Genome assembly of the bearded iris, Iris pallida Lam.</title>
        <authorList>
            <person name="Bruccoleri R.E."/>
            <person name="Oakeley E.J."/>
            <person name="Faust A.M.E."/>
            <person name="Altorfer M."/>
            <person name="Dessus-Babus S."/>
            <person name="Burckhardt D."/>
            <person name="Oertli M."/>
            <person name="Naumann U."/>
            <person name="Petersen F."/>
            <person name="Wong J."/>
        </authorList>
    </citation>
    <scope>NUCLEOTIDE SEQUENCE</scope>
    <source>
        <strain evidence="2">GSM-AAB239-AS_SAM_17_03QT</strain>
    </source>
</reference>
<proteinExistence type="predicted"/>
<comment type="caution">
    <text evidence="2">The sequence shown here is derived from an EMBL/GenBank/DDBJ whole genome shotgun (WGS) entry which is preliminary data.</text>
</comment>
<feature type="compositionally biased region" description="Pro residues" evidence="1">
    <location>
        <begin position="16"/>
        <end position="29"/>
    </location>
</feature>
<feature type="region of interest" description="Disordered" evidence="1">
    <location>
        <begin position="1"/>
        <end position="34"/>
    </location>
</feature>
<evidence type="ECO:0000313" key="2">
    <source>
        <dbReference type="EMBL" id="KAJ6850440.1"/>
    </source>
</evidence>